<organism evidence="4 5">
    <name type="scientific">Acinetobacter faecalis</name>
    <dbReference type="NCBI Taxonomy" id="2665161"/>
    <lineage>
        <taxon>Bacteria</taxon>
        <taxon>Pseudomonadati</taxon>
        <taxon>Pseudomonadota</taxon>
        <taxon>Gammaproteobacteria</taxon>
        <taxon>Moraxellales</taxon>
        <taxon>Moraxellaceae</taxon>
        <taxon>Acinetobacter</taxon>
    </lineage>
</organism>
<dbReference type="InterPro" id="IPR051783">
    <property type="entry name" value="NAD(P)-dependent_oxidoreduct"/>
</dbReference>
<accession>A0A6L6GE64</accession>
<name>A0A6L6GE64_9GAMM</name>
<dbReference type="Proteomes" id="UP001278995">
    <property type="component" value="Unassembled WGS sequence"/>
</dbReference>
<sequence>MHILFIGYGKTSQRVAKQLFALDHQITTISSSPKTDEYATHLIQDIHHLNLSQIKPVDCVYILLSPKQSNVDGYRETYLNSAYSIIQALIDHPVKRVIVVSSTRVYGENAGERVDDETSISPKDEQGQILAEMEQVYLKAYAERCAIIRPAGIYDGLSERMIRLAENTKTYPNIHWSNRIHIDDLSCFLAHLLHVEHPKKSYIVTNNLPEPLHEKILKIQKEKGFPELVLESQNETGKRIFAMRMNETGFKLIQH</sequence>
<proteinExistence type="predicted"/>
<evidence type="ECO:0000313" key="5">
    <source>
        <dbReference type="Proteomes" id="UP000473854"/>
    </source>
</evidence>
<dbReference type="Proteomes" id="UP001284094">
    <property type="component" value="Unassembled WGS sequence"/>
</dbReference>
<evidence type="ECO:0000313" key="2">
    <source>
        <dbReference type="EMBL" id="MDY6485847.1"/>
    </source>
</evidence>
<evidence type="ECO:0000313" key="6">
    <source>
        <dbReference type="Proteomes" id="UP001278995"/>
    </source>
</evidence>
<keyword evidence="7" id="KW-1185">Reference proteome</keyword>
<protein>
    <submittedName>
        <fullName evidence="4">NAD(P)H-binding protein</fullName>
    </submittedName>
</protein>
<dbReference type="EMBL" id="JAXHPL010000003">
    <property type="protein sequence ID" value="MDY6485847.1"/>
    <property type="molecule type" value="Genomic_DNA"/>
</dbReference>
<comment type="caution">
    <text evidence="4">The sequence shown here is derived from an EMBL/GenBank/DDBJ whole genome shotgun (WGS) entry which is preliminary data.</text>
</comment>
<reference evidence="4 5" key="1">
    <citation type="submission" date="2019-11" db="EMBL/GenBank/DDBJ databases">
        <authorList>
            <person name="An D."/>
        </authorList>
    </citation>
    <scope>NUCLEOTIDE SEQUENCE [LARGE SCALE GENOMIC DNA]</scope>
    <source>
        <strain evidence="4 5">YIM 103518</strain>
    </source>
</reference>
<dbReference type="GO" id="GO:0004029">
    <property type="term" value="F:aldehyde dehydrogenase (NAD+) activity"/>
    <property type="evidence" value="ECO:0007669"/>
    <property type="project" value="TreeGrafter"/>
</dbReference>
<reference evidence="3 7" key="4">
    <citation type="journal article" date="2024" name="Syst. Appl. Microbiol.">
        <title>Evidence for the occurrence of Acinetobacter faecalis in cattle feces and its emended description.</title>
        <authorList>
            <person name="Kyselkova M."/>
            <person name="Xanthopoulou K."/>
            <person name="Shestivska V."/>
            <person name="Spanelova P."/>
            <person name="Maixnerova M."/>
            <person name="Higgins P.G."/>
            <person name="Nemec A."/>
        </authorList>
    </citation>
    <scope>NUCLEOTIDE SEQUENCE [LARGE SCALE GENOMIC DNA]</scope>
    <source>
        <strain evidence="3 7">ANC 7225</strain>
    </source>
</reference>
<dbReference type="Gene3D" id="3.40.50.720">
    <property type="entry name" value="NAD(P)-binding Rossmann-like Domain"/>
    <property type="match status" value="1"/>
</dbReference>
<dbReference type="AlphaFoldDB" id="A0A6L6GE64"/>
<dbReference type="RefSeq" id="WP_154771846.1">
    <property type="nucleotide sequence ID" value="NZ_JAXHPE010000003.1"/>
</dbReference>
<reference evidence="2 6" key="2">
    <citation type="submission" date="2023-11" db="EMBL/GenBank/DDBJ databases">
        <title>The common occurrence of Acinetobacte faecalis in cattle feces and its emended description.</title>
        <authorList>
            <person name="Kyselkova M."/>
            <person name="Xanthopoulou K."/>
            <person name="Shestivska V."/>
            <person name="Spanelova P."/>
            <person name="Maixnerova M."/>
            <person name="Higgins P.G."/>
            <person name="Nemec A."/>
        </authorList>
    </citation>
    <scope>NUCLEOTIDE SEQUENCE [LARGE SCALE GENOMIC DNA]</scope>
    <source>
        <strain evidence="2 6">ANC 7483</strain>
    </source>
</reference>
<dbReference type="Pfam" id="PF13460">
    <property type="entry name" value="NAD_binding_10"/>
    <property type="match status" value="1"/>
</dbReference>
<evidence type="ECO:0000313" key="3">
    <source>
        <dbReference type="EMBL" id="MDY6549944.1"/>
    </source>
</evidence>
<dbReference type="InterPro" id="IPR036291">
    <property type="entry name" value="NAD(P)-bd_dom_sf"/>
</dbReference>
<dbReference type="PANTHER" id="PTHR48079">
    <property type="entry name" value="PROTEIN YEEZ"/>
    <property type="match status" value="1"/>
</dbReference>
<dbReference type="PANTHER" id="PTHR48079:SF6">
    <property type="entry name" value="NAD(P)-BINDING DOMAIN-CONTAINING PROTEIN-RELATED"/>
    <property type="match status" value="1"/>
</dbReference>
<evidence type="ECO:0000259" key="1">
    <source>
        <dbReference type="Pfam" id="PF13460"/>
    </source>
</evidence>
<gene>
    <name evidence="4" type="ORF">GIX10_01760</name>
    <name evidence="3" type="ORF">SKM48_04045</name>
    <name evidence="2" type="ORF">SKM51_01225</name>
</gene>
<dbReference type="SUPFAM" id="SSF51735">
    <property type="entry name" value="NAD(P)-binding Rossmann-fold domains"/>
    <property type="match status" value="1"/>
</dbReference>
<dbReference type="Proteomes" id="UP000473854">
    <property type="component" value="Unassembled WGS sequence"/>
</dbReference>
<reference evidence="3" key="3">
    <citation type="submission" date="2023-11" db="EMBL/GenBank/DDBJ databases">
        <authorList>
            <person name="Kyselkova M."/>
            <person name="Xanthopoulou K."/>
            <person name="Shestivska V."/>
            <person name="Spanelova P."/>
            <person name="Maixnerova M."/>
            <person name="Higgins P.G."/>
            <person name="Nemec A."/>
        </authorList>
    </citation>
    <scope>NUCLEOTIDE SEQUENCE</scope>
    <source>
        <strain evidence="3">ANC 7225</strain>
    </source>
</reference>
<evidence type="ECO:0000313" key="7">
    <source>
        <dbReference type="Proteomes" id="UP001284094"/>
    </source>
</evidence>
<feature type="domain" description="NAD(P)-binding" evidence="1">
    <location>
        <begin position="9"/>
        <end position="172"/>
    </location>
</feature>
<dbReference type="EMBL" id="JAXHPO010000011">
    <property type="protein sequence ID" value="MDY6549944.1"/>
    <property type="molecule type" value="Genomic_DNA"/>
</dbReference>
<dbReference type="GO" id="GO:0005737">
    <property type="term" value="C:cytoplasm"/>
    <property type="evidence" value="ECO:0007669"/>
    <property type="project" value="TreeGrafter"/>
</dbReference>
<evidence type="ECO:0000313" key="4">
    <source>
        <dbReference type="EMBL" id="MTD10184.1"/>
    </source>
</evidence>
<dbReference type="EMBL" id="WLYL01000003">
    <property type="protein sequence ID" value="MTD10184.1"/>
    <property type="molecule type" value="Genomic_DNA"/>
</dbReference>
<dbReference type="InterPro" id="IPR016040">
    <property type="entry name" value="NAD(P)-bd_dom"/>
</dbReference>